<keyword evidence="3" id="KW-0812">Transmembrane</keyword>
<feature type="region of interest" description="Disordered" evidence="2">
    <location>
        <begin position="240"/>
        <end position="265"/>
    </location>
</feature>
<evidence type="ECO:0000256" key="2">
    <source>
        <dbReference type="SAM" id="MobiDB-lite"/>
    </source>
</evidence>
<dbReference type="KEGG" id="ctm:Cabther_A1062"/>
<dbReference type="Proteomes" id="UP000006791">
    <property type="component" value="Chromosome 1"/>
</dbReference>
<dbReference type="EMBL" id="CP002514">
    <property type="protein sequence ID" value="AEP11816.1"/>
    <property type="molecule type" value="Genomic_DNA"/>
</dbReference>
<protein>
    <recommendedName>
        <fullName evidence="6">Tfp pilus assembly protein PilO</fullName>
    </recommendedName>
</protein>
<feature type="coiled-coil region" evidence="1">
    <location>
        <begin position="57"/>
        <end position="91"/>
    </location>
</feature>
<dbReference type="Gene3D" id="3.30.70.60">
    <property type="match status" value="1"/>
</dbReference>
<evidence type="ECO:0000313" key="5">
    <source>
        <dbReference type="Proteomes" id="UP000006791"/>
    </source>
</evidence>
<dbReference type="InterPro" id="IPR014717">
    <property type="entry name" value="Transl_elong_EF1B/ribsomal_bS6"/>
</dbReference>
<accession>G2LH74</accession>
<feature type="region of interest" description="Disordered" evidence="2">
    <location>
        <begin position="201"/>
        <end position="221"/>
    </location>
</feature>
<dbReference type="RefSeq" id="WP_014099554.1">
    <property type="nucleotide sequence ID" value="NC_016024.1"/>
</dbReference>
<organism evidence="4 5">
    <name type="scientific">Chloracidobacterium thermophilum (strain B)</name>
    <dbReference type="NCBI Taxonomy" id="981222"/>
    <lineage>
        <taxon>Bacteria</taxon>
        <taxon>Pseudomonadati</taxon>
        <taxon>Acidobacteriota</taxon>
        <taxon>Terriglobia</taxon>
        <taxon>Terriglobales</taxon>
        <taxon>Acidobacteriaceae</taxon>
        <taxon>Chloracidobacterium</taxon>
    </lineage>
</organism>
<evidence type="ECO:0000256" key="1">
    <source>
        <dbReference type="SAM" id="Coils"/>
    </source>
</evidence>
<gene>
    <name evidence="4" type="ordered locus">Cabther_A1062</name>
</gene>
<reference evidence="4 5" key="1">
    <citation type="journal article" date="2012" name="Environ. Microbiol.">
        <title>Complete genome of Candidatus Chloracidobacterium thermophilum, a chlorophyll-based photoheterotroph belonging to the phylum Acidobacteria.</title>
        <authorList>
            <person name="Garcia Costas A.M."/>
            <person name="Liu Z."/>
            <person name="Tomsho L.P."/>
            <person name="Schuster S.C."/>
            <person name="Ward D.M."/>
            <person name="Bryant D.A."/>
        </authorList>
    </citation>
    <scope>NUCLEOTIDE SEQUENCE [LARGE SCALE GENOMIC DNA]</scope>
    <source>
        <strain evidence="4 5">B</strain>
    </source>
</reference>
<sequence>MNWLWRRWVGWRGWRGTVVRQRYLQWPEWLGMAVWVLCLAGVVTGYQMLLEPLNQRLSRISRETSNLRRQTENLRMERQRLEQEAAAFNGAMENWRRFERELLRDARVGQLALIDEINALARKHDVKLTDTVAFLLTDQNKGPAAGASSREPQNQFIQSYPTFEVKLGITGNYRNIRRFIHALEQSRQFLLLQLLSFTPGERPSPSGGMPSGAVMGENPANPNELTIALSLTAYFRSEPGAPLGGPVSAARQPQPTAGPSTRPQP</sequence>
<dbReference type="HOGENOM" id="CLU_1048444_0_0_0"/>
<dbReference type="STRING" id="981222.Cabther_A1062"/>
<feature type="transmembrane region" description="Helical" evidence="3">
    <location>
        <begin position="29"/>
        <end position="49"/>
    </location>
</feature>
<keyword evidence="3" id="KW-0472">Membrane</keyword>
<dbReference type="OrthoDB" id="9907950at2"/>
<evidence type="ECO:0000256" key="3">
    <source>
        <dbReference type="SAM" id="Phobius"/>
    </source>
</evidence>
<evidence type="ECO:0000313" key="4">
    <source>
        <dbReference type="EMBL" id="AEP11816.1"/>
    </source>
</evidence>
<dbReference type="AlphaFoldDB" id="G2LH74"/>
<feature type="compositionally biased region" description="Polar residues" evidence="2">
    <location>
        <begin position="251"/>
        <end position="265"/>
    </location>
</feature>
<name>G2LH74_CHLTF</name>
<proteinExistence type="predicted"/>
<keyword evidence="5" id="KW-1185">Reference proteome</keyword>
<evidence type="ECO:0008006" key="6">
    <source>
        <dbReference type="Google" id="ProtNLM"/>
    </source>
</evidence>
<keyword evidence="1" id="KW-0175">Coiled coil</keyword>
<keyword evidence="3" id="KW-1133">Transmembrane helix</keyword>